<keyword evidence="2" id="KW-1185">Reference proteome</keyword>
<name>A0AAE1LPK4_9NEOP</name>
<organism evidence="1 2">
    <name type="scientific">Frankliniella fusca</name>
    <dbReference type="NCBI Taxonomy" id="407009"/>
    <lineage>
        <taxon>Eukaryota</taxon>
        <taxon>Metazoa</taxon>
        <taxon>Ecdysozoa</taxon>
        <taxon>Arthropoda</taxon>
        <taxon>Hexapoda</taxon>
        <taxon>Insecta</taxon>
        <taxon>Pterygota</taxon>
        <taxon>Neoptera</taxon>
        <taxon>Paraneoptera</taxon>
        <taxon>Thysanoptera</taxon>
        <taxon>Terebrantia</taxon>
        <taxon>Thripoidea</taxon>
        <taxon>Thripidae</taxon>
        <taxon>Frankliniella</taxon>
    </lineage>
</organism>
<reference evidence="1" key="2">
    <citation type="journal article" date="2023" name="BMC Genomics">
        <title>Pest status, molecular evolution, and epigenetic factors derived from the genome assembly of Frankliniella fusca, a thysanopteran phytovirus vector.</title>
        <authorList>
            <person name="Catto M.A."/>
            <person name="Labadie P.E."/>
            <person name="Jacobson A.L."/>
            <person name="Kennedy G.G."/>
            <person name="Srinivasan R."/>
            <person name="Hunt B.G."/>
        </authorList>
    </citation>
    <scope>NUCLEOTIDE SEQUENCE</scope>
    <source>
        <strain evidence="1">PL_HMW_Pooled</strain>
    </source>
</reference>
<evidence type="ECO:0000313" key="1">
    <source>
        <dbReference type="EMBL" id="KAK3926239.1"/>
    </source>
</evidence>
<sequence>MPSARDLSTMRAVHAILSPINAVTEELCAEKYITRLAATECPDISRTLRREVEAQLEEKLGRKPSLDRNLTYTQVVASQVGIGRSDGANAVIGKRNSVYSRLKEEVRGQGDSPAPAYSVFVPLLAQGRFGRGRRDTCGPGVPRQRDQELVREEPLKLLQYRDLFGAINNGALPANLVQLSATRWLAWSRAIDVVLAQWLELRTHFGIIAGSLKARDKCTVGRKPCELFKTDDHKLYLLFLQPITKALNQLNLKFQATDAEVPVLVSELHEMCINVARMFLDPKVVPRLDAGGTSDTAVMSDDAVAGLERALSNPQARLPFKRVNHGEPFRIELGRMQIKPDVLNVIENSLLDYIIEFVLSHGLISVTSISDQMQKVSSLAQMI</sequence>
<dbReference type="Proteomes" id="UP001219518">
    <property type="component" value="Unassembled WGS sequence"/>
</dbReference>
<proteinExistence type="predicted"/>
<protein>
    <submittedName>
        <fullName evidence="1">Pathogenesis-related protein 1</fullName>
    </submittedName>
</protein>
<reference evidence="1" key="1">
    <citation type="submission" date="2021-07" db="EMBL/GenBank/DDBJ databases">
        <authorList>
            <person name="Catto M.A."/>
            <person name="Jacobson A."/>
            <person name="Kennedy G."/>
            <person name="Labadie P."/>
            <person name="Hunt B.G."/>
            <person name="Srinivasan R."/>
        </authorList>
    </citation>
    <scope>NUCLEOTIDE SEQUENCE</scope>
    <source>
        <strain evidence="1">PL_HMW_Pooled</strain>
        <tissue evidence="1">Head</tissue>
    </source>
</reference>
<evidence type="ECO:0000313" key="2">
    <source>
        <dbReference type="Proteomes" id="UP001219518"/>
    </source>
</evidence>
<gene>
    <name evidence="1" type="ORF">KUF71_014488</name>
</gene>
<dbReference type="AlphaFoldDB" id="A0AAE1LPK4"/>
<dbReference type="EMBL" id="JAHWGI010001243">
    <property type="protein sequence ID" value="KAK3926239.1"/>
    <property type="molecule type" value="Genomic_DNA"/>
</dbReference>
<accession>A0AAE1LPK4</accession>
<comment type="caution">
    <text evidence="1">The sequence shown here is derived from an EMBL/GenBank/DDBJ whole genome shotgun (WGS) entry which is preliminary data.</text>
</comment>